<accession>A0A564YKU1</accession>
<feature type="compositionally biased region" description="Basic residues" evidence="1">
    <location>
        <begin position="101"/>
        <end position="110"/>
    </location>
</feature>
<organism evidence="2 3">
    <name type="scientific">Hymenolepis diminuta</name>
    <name type="common">Rat tapeworm</name>
    <dbReference type="NCBI Taxonomy" id="6216"/>
    <lineage>
        <taxon>Eukaryota</taxon>
        <taxon>Metazoa</taxon>
        <taxon>Spiralia</taxon>
        <taxon>Lophotrochozoa</taxon>
        <taxon>Platyhelminthes</taxon>
        <taxon>Cestoda</taxon>
        <taxon>Eucestoda</taxon>
        <taxon>Cyclophyllidea</taxon>
        <taxon>Hymenolepididae</taxon>
        <taxon>Hymenolepis</taxon>
    </lineage>
</organism>
<reference evidence="2 3" key="1">
    <citation type="submission" date="2019-07" db="EMBL/GenBank/DDBJ databases">
        <authorList>
            <person name="Jastrzebski P J."/>
            <person name="Paukszto L."/>
            <person name="Jastrzebski P J."/>
        </authorList>
    </citation>
    <scope>NUCLEOTIDE SEQUENCE [LARGE SCALE GENOMIC DNA]</scope>
    <source>
        <strain evidence="2 3">WMS-il1</strain>
    </source>
</reference>
<keyword evidence="3" id="KW-1185">Reference proteome</keyword>
<name>A0A564YKU1_HYMDI</name>
<protein>
    <submittedName>
        <fullName evidence="2">Uncharacterized protein</fullName>
    </submittedName>
</protein>
<gene>
    <name evidence="2" type="ORF">WMSIL1_LOCUS7351</name>
</gene>
<dbReference type="EMBL" id="CABIJS010000256">
    <property type="protein sequence ID" value="VUZ47885.1"/>
    <property type="molecule type" value="Genomic_DNA"/>
</dbReference>
<evidence type="ECO:0000313" key="2">
    <source>
        <dbReference type="EMBL" id="VUZ47885.1"/>
    </source>
</evidence>
<dbReference type="Proteomes" id="UP000321570">
    <property type="component" value="Unassembled WGS sequence"/>
</dbReference>
<dbReference type="AlphaFoldDB" id="A0A564YKU1"/>
<proteinExistence type="predicted"/>
<feature type="compositionally biased region" description="Polar residues" evidence="1">
    <location>
        <begin position="111"/>
        <end position="128"/>
    </location>
</feature>
<sequence>MLSSTHPVLQATCNHLFNCHASLYAIWTPINQDLKMVESLDLNCKQPSKITNSATEFDTELFQTDIRGLSQEFSEHADDSNLIRDDSYDFLPEHAAASGKSRGKRKRKTPKSTAVNQQKPSQSVTQHGSCKYQLLLQQREQTTRINPTETIPINMPTSSRPQSPSTKFQTINHKLQHSVLPKATLTRKCDTRNLLAVINKSKSSVEQKPKEETTDA</sequence>
<evidence type="ECO:0000256" key="1">
    <source>
        <dbReference type="SAM" id="MobiDB-lite"/>
    </source>
</evidence>
<evidence type="ECO:0000313" key="3">
    <source>
        <dbReference type="Proteomes" id="UP000321570"/>
    </source>
</evidence>
<feature type="region of interest" description="Disordered" evidence="1">
    <location>
        <begin position="95"/>
        <end position="129"/>
    </location>
</feature>